<evidence type="ECO:0000313" key="6">
    <source>
        <dbReference type="EMBL" id="CCE62337.1"/>
    </source>
</evidence>
<dbReference type="InterPro" id="IPR011009">
    <property type="entry name" value="Kinase-like_dom_sf"/>
</dbReference>
<keyword evidence="7" id="KW-1185">Reference proteome</keyword>
<name>G8BRG1_TETPH</name>
<dbReference type="HOGENOM" id="CLU_000288_172_4_1"/>
<evidence type="ECO:0000256" key="1">
    <source>
        <dbReference type="ARBA" id="ARBA00022741"/>
    </source>
</evidence>
<dbReference type="eggNOG" id="KOG0583">
    <property type="taxonomic scope" value="Eukaryota"/>
</dbReference>
<dbReference type="AlphaFoldDB" id="G8BRG1"/>
<dbReference type="Gene3D" id="1.10.510.10">
    <property type="entry name" value="Transferase(Phosphotransferase) domain 1"/>
    <property type="match status" value="1"/>
</dbReference>
<dbReference type="OrthoDB" id="541276at2759"/>
<dbReference type="EMBL" id="HE612858">
    <property type="protein sequence ID" value="CCE62337.1"/>
    <property type="molecule type" value="Genomic_DNA"/>
</dbReference>
<comment type="similarity">
    <text evidence="4">Belongs to the protein kinase superfamily.</text>
</comment>
<dbReference type="InterPro" id="IPR000719">
    <property type="entry name" value="Prot_kinase_dom"/>
</dbReference>
<dbReference type="SUPFAM" id="SSF56112">
    <property type="entry name" value="Protein kinase-like (PK-like)"/>
    <property type="match status" value="1"/>
</dbReference>
<evidence type="ECO:0000256" key="4">
    <source>
        <dbReference type="RuleBase" id="RU000304"/>
    </source>
</evidence>
<gene>
    <name evidence="6" type="primary">TPHA0C01810</name>
    <name evidence="6" type="ordered locus">TPHA_0C01810</name>
</gene>
<dbReference type="SMART" id="SM00220">
    <property type="entry name" value="S_TKc"/>
    <property type="match status" value="1"/>
</dbReference>
<dbReference type="GO" id="GO:0005634">
    <property type="term" value="C:nucleus"/>
    <property type="evidence" value="ECO:0007669"/>
    <property type="project" value="TreeGrafter"/>
</dbReference>
<evidence type="ECO:0000259" key="5">
    <source>
        <dbReference type="PROSITE" id="PS50011"/>
    </source>
</evidence>
<sequence length="431" mass="49701">MSTANSHDDNSKYLNNYKFIGIIGSGASGVVYKVLNVINNKYYAIKVVLNNTVIRDKQNLLDSIFNDYFENDKYNTHNEKLKNRMILNSINFHYYLTNEFNYGIKKEISNQLKVHKHKHIISVIDIYNYQITNYYNIKNTNVTFIIYDYIEMDLFTAIVEKQIFQNATDTTLIKKIFIQICRAVKYCHENGIYHCDLKPENILVDIENEHAYLCDFGLSTTEKSLCDTQSIGSTFYMAPERVIDYETIYKSAVTKSSPTYSCDIWSLGIILTNIVCSCNLWNLPDPKKDQFFKSYMTNKSVLLDYIEVSTSFYQLLTLILEPDPLKRYGIDDIIESVRNIRSFTQHGKYANVDIYDIIDDDTVNEEEIYDTDFSNGLVSHDSSETMVSLQHNDTNDKEGVFYGGQGVTVLRRPTLQHSSAPFNGNGQAITI</sequence>
<dbReference type="KEGG" id="tpf:TPHA_0C01810"/>
<keyword evidence="1 3" id="KW-0547">Nucleotide-binding</keyword>
<keyword evidence="4" id="KW-0723">Serine/threonine-protein kinase</keyword>
<dbReference type="GO" id="GO:0004674">
    <property type="term" value="F:protein serine/threonine kinase activity"/>
    <property type="evidence" value="ECO:0007669"/>
    <property type="project" value="UniProtKB-KW"/>
</dbReference>
<dbReference type="PANTHER" id="PTHR44167">
    <property type="entry name" value="OVARIAN-SPECIFIC SERINE/THREONINE-PROTEIN KINASE LOK-RELATED"/>
    <property type="match status" value="1"/>
</dbReference>
<dbReference type="PROSITE" id="PS00108">
    <property type="entry name" value="PROTEIN_KINASE_ST"/>
    <property type="match status" value="1"/>
</dbReference>
<dbReference type="PANTHER" id="PTHR44167:SF24">
    <property type="entry name" value="SERINE_THREONINE-PROTEIN KINASE CHK2"/>
    <property type="match status" value="1"/>
</dbReference>
<evidence type="ECO:0000256" key="3">
    <source>
        <dbReference type="PROSITE-ProRule" id="PRU10141"/>
    </source>
</evidence>
<accession>G8BRG1</accession>
<dbReference type="GO" id="GO:0005524">
    <property type="term" value="F:ATP binding"/>
    <property type="evidence" value="ECO:0007669"/>
    <property type="project" value="UniProtKB-UniRule"/>
</dbReference>
<dbReference type="InterPro" id="IPR017441">
    <property type="entry name" value="Protein_kinase_ATP_BS"/>
</dbReference>
<reference evidence="6 7" key="1">
    <citation type="journal article" date="2011" name="Proc. Natl. Acad. Sci. U.S.A.">
        <title>Evolutionary erosion of yeast sex chromosomes by mating-type switching accidents.</title>
        <authorList>
            <person name="Gordon J.L."/>
            <person name="Armisen D."/>
            <person name="Proux-Wera E."/>
            <person name="Oheigeartaigh S.S."/>
            <person name="Byrne K.P."/>
            <person name="Wolfe K.H."/>
        </authorList>
    </citation>
    <scope>NUCLEOTIDE SEQUENCE [LARGE SCALE GENOMIC DNA]</scope>
    <source>
        <strain evidence="7">ATCC 24235 / CBS 4417 / NBRC 1672 / NRRL Y-8282 / UCD 70-5</strain>
    </source>
</reference>
<dbReference type="InterPro" id="IPR008271">
    <property type="entry name" value="Ser/Thr_kinase_AS"/>
</dbReference>
<dbReference type="GO" id="GO:0044773">
    <property type="term" value="P:mitotic DNA damage checkpoint signaling"/>
    <property type="evidence" value="ECO:0007669"/>
    <property type="project" value="TreeGrafter"/>
</dbReference>
<dbReference type="Proteomes" id="UP000005666">
    <property type="component" value="Chromosome 3"/>
</dbReference>
<proteinExistence type="inferred from homology"/>
<dbReference type="OMA" id="YNTHNEK"/>
<organism evidence="6 7">
    <name type="scientific">Tetrapisispora phaffii (strain ATCC 24235 / CBS 4417 / NBRC 1672 / NRRL Y-8282 / UCD 70-5)</name>
    <name type="common">Yeast</name>
    <name type="synonym">Fabospora phaffii</name>
    <dbReference type="NCBI Taxonomy" id="1071381"/>
    <lineage>
        <taxon>Eukaryota</taxon>
        <taxon>Fungi</taxon>
        <taxon>Dikarya</taxon>
        <taxon>Ascomycota</taxon>
        <taxon>Saccharomycotina</taxon>
        <taxon>Saccharomycetes</taxon>
        <taxon>Saccharomycetales</taxon>
        <taxon>Saccharomycetaceae</taxon>
        <taxon>Tetrapisispora</taxon>
    </lineage>
</organism>
<keyword evidence="4" id="KW-0808">Transferase</keyword>
<keyword evidence="4" id="KW-0418">Kinase</keyword>
<dbReference type="RefSeq" id="XP_003684771.1">
    <property type="nucleotide sequence ID" value="XM_003684723.1"/>
</dbReference>
<evidence type="ECO:0000256" key="2">
    <source>
        <dbReference type="ARBA" id="ARBA00022840"/>
    </source>
</evidence>
<dbReference type="Gene3D" id="3.30.200.20">
    <property type="entry name" value="Phosphorylase Kinase, domain 1"/>
    <property type="match status" value="1"/>
</dbReference>
<evidence type="ECO:0000313" key="7">
    <source>
        <dbReference type="Proteomes" id="UP000005666"/>
    </source>
</evidence>
<feature type="binding site" evidence="3">
    <location>
        <position position="46"/>
    </location>
    <ligand>
        <name>ATP</name>
        <dbReference type="ChEBI" id="CHEBI:30616"/>
    </ligand>
</feature>
<keyword evidence="2 3" id="KW-0067">ATP-binding</keyword>
<dbReference type="STRING" id="1071381.G8BRG1"/>
<dbReference type="PROSITE" id="PS50011">
    <property type="entry name" value="PROTEIN_KINASE_DOM"/>
    <property type="match status" value="1"/>
</dbReference>
<feature type="domain" description="Protein kinase" evidence="5">
    <location>
        <begin position="17"/>
        <end position="344"/>
    </location>
</feature>
<dbReference type="Pfam" id="PF00069">
    <property type="entry name" value="Pkinase"/>
    <property type="match status" value="1"/>
</dbReference>
<dbReference type="PROSITE" id="PS00107">
    <property type="entry name" value="PROTEIN_KINASE_ATP"/>
    <property type="match status" value="1"/>
</dbReference>
<dbReference type="GeneID" id="11533771"/>
<protein>
    <recommendedName>
        <fullName evidence="5">Protein kinase domain-containing protein</fullName>
    </recommendedName>
</protein>